<accession>H8KT46</accession>
<evidence type="ECO:0000256" key="2">
    <source>
        <dbReference type="ARBA" id="ARBA00022692"/>
    </source>
</evidence>
<evidence type="ECO:0000256" key="5">
    <source>
        <dbReference type="SAM" id="Phobius"/>
    </source>
</evidence>
<keyword evidence="3 5" id="KW-1133">Transmembrane helix</keyword>
<evidence type="ECO:0000313" key="8">
    <source>
        <dbReference type="EMBL" id="AFD05229.1"/>
    </source>
</evidence>
<dbReference type="HOGENOM" id="CLU_018816_15_1_10"/>
<dbReference type="GO" id="GO:0055085">
    <property type="term" value="P:transmembrane transport"/>
    <property type="evidence" value="ECO:0007669"/>
    <property type="project" value="InterPro"/>
</dbReference>
<dbReference type="PANTHER" id="PTHR30386:SF26">
    <property type="entry name" value="TRANSPORT PROTEIN COMB"/>
    <property type="match status" value="1"/>
</dbReference>
<dbReference type="RefSeq" id="WP_014678457.1">
    <property type="nucleotide sequence ID" value="NC_017770.1"/>
</dbReference>
<gene>
    <name evidence="8" type="ordered locus">Solca_0072</name>
</gene>
<dbReference type="InterPro" id="IPR058625">
    <property type="entry name" value="MdtA-like_BSH"/>
</dbReference>
<organism evidence="8 9">
    <name type="scientific">Solitalea canadensis (strain ATCC 29591 / DSM 3403 / JCM 21819 / LMG 8368 / NBRC 15130 / NCIMB 12057 / USAM 9D)</name>
    <name type="common">Flexibacter canadensis</name>
    <dbReference type="NCBI Taxonomy" id="929556"/>
    <lineage>
        <taxon>Bacteria</taxon>
        <taxon>Pseudomonadati</taxon>
        <taxon>Bacteroidota</taxon>
        <taxon>Sphingobacteriia</taxon>
        <taxon>Sphingobacteriales</taxon>
        <taxon>Sphingobacteriaceae</taxon>
        <taxon>Solitalea</taxon>
    </lineage>
</organism>
<evidence type="ECO:0000259" key="7">
    <source>
        <dbReference type="Pfam" id="PF25990"/>
    </source>
</evidence>
<proteinExistence type="predicted"/>
<dbReference type="PANTHER" id="PTHR30386">
    <property type="entry name" value="MEMBRANE FUSION SUBUNIT OF EMRAB-TOLC MULTIDRUG EFFLUX PUMP"/>
    <property type="match status" value="1"/>
</dbReference>
<feature type="domain" description="Multidrug resistance protein MdtA-like barrel-sandwich hybrid" evidence="6">
    <location>
        <begin position="59"/>
        <end position="257"/>
    </location>
</feature>
<protein>
    <submittedName>
        <fullName evidence="8">Multidrug resistance efflux pump</fullName>
    </submittedName>
</protein>
<dbReference type="Pfam" id="PF25990">
    <property type="entry name" value="Beta-barrel_YknX"/>
    <property type="match status" value="1"/>
</dbReference>
<dbReference type="Pfam" id="PF25917">
    <property type="entry name" value="BSH_RND"/>
    <property type="match status" value="1"/>
</dbReference>
<dbReference type="EMBL" id="CP003349">
    <property type="protein sequence ID" value="AFD05229.1"/>
    <property type="molecule type" value="Genomic_DNA"/>
</dbReference>
<evidence type="ECO:0000256" key="4">
    <source>
        <dbReference type="ARBA" id="ARBA00023136"/>
    </source>
</evidence>
<dbReference type="AlphaFoldDB" id="H8KT46"/>
<evidence type="ECO:0000256" key="1">
    <source>
        <dbReference type="ARBA" id="ARBA00004167"/>
    </source>
</evidence>
<comment type="subcellular location">
    <subcellularLocation>
        <location evidence="1">Membrane</location>
        <topology evidence="1">Single-pass membrane protein</topology>
    </subcellularLocation>
</comment>
<dbReference type="Proteomes" id="UP000007590">
    <property type="component" value="Chromosome"/>
</dbReference>
<dbReference type="KEGG" id="scn:Solca_0072"/>
<name>H8KT46_SOLCM</name>
<sequence>MAEEKYNDTAEKKQEKKKNLFIEVIAILFLIAGVGWMLSIFFDFSSKIKTNNAQVDADIAAVTSRVAGTIKSIKFTEYGSVRAGDTIVLLDDEEFLIKVAQAEADLEIARANLVAMQQGVTISKSTENATQARLQGNVANLERAEKNYKRFTNMYRDSAVTLNQFDQVTAQLKSEQAGLKAMQSDVATSRSVTKQNQLNIESAKATLKRKEADLAAARLQLSYTKILAPLNGIIGERTIHLGELVNVNQVLAEVVIQNKKWVIANFKETQMEEVKVGQPVDIMVDALGGKSFKGKVSELSPATGAKFSMVAPDNSTGNFVKITQRIPVRIEFTDTPEKLTGIKPGMNVSVEIKK</sequence>
<keyword evidence="4 5" id="KW-0472">Membrane</keyword>
<dbReference type="OrthoDB" id="9811754at2"/>
<feature type="domain" description="YknX-like beta-barrel" evidence="7">
    <location>
        <begin position="262"/>
        <end position="352"/>
    </location>
</feature>
<dbReference type="Gene3D" id="1.10.287.470">
    <property type="entry name" value="Helix hairpin bin"/>
    <property type="match status" value="1"/>
</dbReference>
<feature type="transmembrane region" description="Helical" evidence="5">
    <location>
        <begin position="20"/>
        <end position="42"/>
    </location>
</feature>
<keyword evidence="9" id="KW-1185">Reference proteome</keyword>
<evidence type="ECO:0000256" key="3">
    <source>
        <dbReference type="ARBA" id="ARBA00022989"/>
    </source>
</evidence>
<dbReference type="eggNOG" id="COG1566">
    <property type="taxonomic scope" value="Bacteria"/>
</dbReference>
<dbReference type="InterPro" id="IPR058636">
    <property type="entry name" value="Beta-barrel_YknX"/>
</dbReference>
<dbReference type="SUPFAM" id="SSF111369">
    <property type="entry name" value="HlyD-like secretion proteins"/>
    <property type="match status" value="3"/>
</dbReference>
<evidence type="ECO:0000313" key="9">
    <source>
        <dbReference type="Proteomes" id="UP000007590"/>
    </source>
</evidence>
<evidence type="ECO:0000259" key="6">
    <source>
        <dbReference type="Pfam" id="PF25917"/>
    </source>
</evidence>
<dbReference type="InterPro" id="IPR050739">
    <property type="entry name" value="MFP"/>
</dbReference>
<keyword evidence="2 5" id="KW-0812">Transmembrane</keyword>
<dbReference type="Gene3D" id="2.40.30.170">
    <property type="match status" value="1"/>
</dbReference>
<reference evidence="8" key="1">
    <citation type="submission" date="2012-02" db="EMBL/GenBank/DDBJ databases">
        <title>The complete genome of Solitalea canadensis DSM 3403.</title>
        <authorList>
            <consortium name="US DOE Joint Genome Institute (JGI-PGF)"/>
            <person name="Lucas S."/>
            <person name="Copeland A."/>
            <person name="Lapidus A."/>
            <person name="Glavina del Rio T."/>
            <person name="Dalin E."/>
            <person name="Tice H."/>
            <person name="Bruce D."/>
            <person name="Goodwin L."/>
            <person name="Pitluck S."/>
            <person name="Peters L."/>
            <person name="Ovchinnikova G."/>
            <person name="Lu M."/>
            <person name="Kyrpides N."/>
            <person name="Mavromatis K."/>
            <person name="Ivanova N."/>
            <person name="Brettin T."/>
            <person name="Detter J.C."/>
            <person name="Han C."/>
            <person name="Larimer F."/>
            <person name="Land M."/>
            <person name="Hauser L."/>
            <person name="Markowitz V."/>
            <person name="Cheng J.-F."/>
            <person name="Hugenholtz P."/>
            <person name="Woyke T."/>
            <person name="Wu D."/>
            <person name="Spring S."/>
            <person name="Schroeder M."/>
            <person name="Kopitz M."/>
            <person name="Brambilla E."/>
            <person name="Klenk H.-P."/>
            <person name="Eisen J.A."/>
        </authorList>
    </citation>
    <scope>NUCLEOTIDE SEQUENCE</scope>
    <source>
        <strain evidence="8">DSM 3403</strain>
    </source>
</reference>
<dbReference type="GO" id="GO:0016020">
    <property type="term" value="C:membrane"/>
    <property type="evidence" value="ECO:0007669"/>
    <property type="project" value="UniProtKB-SubCell"/>
</dbReference>
<dbReference type="Gene3D" id="2.40.50.100">
    <property type="match status" value="1"/>
</dbReference>
<dbReference type="STRING" id="929556.Solca_0072"/>